<protein>
    <submittedName>
        <fullName evidence="1">7482_t:CDS:1</fullName>
    </submittedName>
</protein>
<comment type="caution">
    <text evidence="1">The sequence shown here is derived from an EMBL/GenBank/DDBJ whole genome shotgun (WGS) entry which is preliminary data.</text>
</comment>
<gene>
    <name evidence="1" type="ORF">RPERSI_LOCUS231</name>
</gene>
<name>A0ACA9KAN3_9GLOM</name>
<dbReference type="EMBL" id="CAJVQC010000170">
    <property type="protein sequence ID" value="CAG8462842.1"/>
    <property type="molecule type" value="Genomic_DNA"/>
</dbReference>
<organism evidence="1 2">
    <name type="scientific">Racocetra persica</name>
    <dbReference type="NCBI Taxonomy" id="160502"/>
    <lineage>
        <taxon>Eukaryota</taxon>
        <taxon>Fungi</taxon>
        <taxon>Fungi incertae sedis</taxon>
        <taxon>Mucoromycota</taxon>
        <taxon>Glomeromycotina</taxon>
        <taxon>Glomeromycetes</taxon>
        <taxon>Diversisporales</taxon>
        <taxon>Gigasporaceae</taxon>
        <taxon>Racocetra</taxon>
    </lineage>
</organism>
<keyword evidence="2" id="KW-1185">Reference proteome</keyword>
<proteinExistence type="predicted"/>
<sequence>MNQIRQNEKRGLGAKCKADSDCGCPYVCRFGGQDTYKCQITDTRGYQEACPRCPGIKACAKGLRCVPDNNFNYKCLGMLDIGAGCDSDDRCINGLCRKYGEGANTCQSSDTRKLGKTCYGRNACANHDNNDHITCDFNSNRKRVCCDSLKDSCPLGP</sequence>
<reference evidence="1" key="1">
    <citation type="submission" date="2021-06" db="EMBL/GenBank/DDBJ databases">
        <authorList>
            <person name="Kallberg Y."/>
            <person name="Tangrot J."/>
            <person name="Rosling A."/>
        </authorList>
    </citation>
    <scope>NUCLEOTIDE SEQUENCE</scope>
    <source>
        <strain evidence="1">MA461A</strain>
    </source>
</reference>
<evidence type="ECO:0000313" key="2">
    <source>
        <dbReference type="Proteomes" id="UP000789920"/>
    </source>
</evidence>
<accession>A0ACA9KAN3</accession>
<evidence type="ECO:0000313" key="1">
    <source>
        <dbReference type="EMBL" id="CAG8462842.1"/>
    </source>
</evidence>
<dbReference type="Proteomes" id="UP000789920">
    <property type="component" value="Unassembled WGS sequence"/>
</dbReference>